<feature type="region of interest" description="Disordered" evidence="1">
    <location>
        <begin position="1"/>
        <end position="37"/>
    </location>
</feature>
<comment type="caution">
    <text evidence="2">The sequence shown here is derived from an EMBL/GenBank/DDBJ whole genome shotgun (WGS) entry which is preliminary data.</text>
</comment>
<feature type="region of interest" description="Disordered" evidence="1">
    <location>
        <begin position="63"/>
        <end position="91"/>
    </location>
</feature>
<name>A0AAD3TIQ9_NEPGR</name>
<protein>
    <submittedName>
        <fullName evidence="2">Uncharacterized protein</fullName>
    </submittedName>
</protein>
<gene>
    <name evidence="2" type="ORF">Nepgr_032491</name>
</gene>
<keyword evidence="3" id="KW-1185">Reference proteome</keyword>
<evidence type="ECO:0000256" key="1">
    <source>
        <dbReference type="SAM" id="MobiDB-lite"/>
    </source>
</evidence>
<accession>A0AAD3TIQ9</accession>
<reference evidence="2" key="1">
    <citation type="submission" date="2023-05" db="EMBL/GenBank/DDBJ databases">
        <title>Nepenthes gracilis genome sequencing.</title>
        <authorList>
            <person name="Fukushima K."/>
        </authorList>
    </citation>
    <scope>NUCLEOTIDE SEQUENCE</scope>
    <source>
        <strain evidence="2">SING2019-196</strain>
    </source>
</reference>
<evidence type="ECO:0000313" key="2">
    <source>
        <dbReference type="EMBL" id="GMH30648.1"/>
    </source>
</evidence>
<feature type="compositionally biased region" description="Polar residues" evidence="1">
    <location>
        <begin position="1"/>
        <end position="15"/>
    </location>
</feature>
<feature type="compositionally biased region" description="Basic residues" evidence="1">
    <location>
        <begin position="82"/>
        <end position="91"/>
    </location>
</feature>
<dbReference type="Proteomes" id="UP001279734">
    <property type="component" value="Unassembled WGS sequence"/>
</dbReference>
<dbReference type="AlphaFoldDB" id="A0AAD3TIQ9"/>
<proteinExistence type="predicted"/>
<organism evidence="2 3">
    <name type="scientific">Nepenthes gracilis</name>
    <name type="common">Slender pitcher plant</name>
    <dbReference type="NCBI Taxonomy" id="150966"/>
    <lineage>
        <taxon>Eukaryota</taxon>
        <taxon>Viridiplantae</taxon>
        <taxon>Streptophyta</taxon>
        <taxon>Embryophyta</taxon>
        <taxon>Tracheophyta</taxon>
        <taxon>Spermatophyta</taxon>
        <taxon>Magnoliopsida</taxon>
        <taxon>eudicotyledons</taxon>
        <taxon>Gunneridae</taxon>
        <taxon>Pentapetalae</taxon>
        <taxon>Caryophyllales</taxon>
        <taxon>Nepenthaceae</taxon>
        <taxon>Nepenthes</taxon>
    </lineage>
</organism>
<dbReference type="EMBL" id="BSYO01000038">
    <property type="protein sequence ID" value="GMH30648.1"/>
    <property type="molecule type" value="Genomic_DNA"/>
</dbReference>
<evidence type="ECO:0000313" key="3">
    <source>
        <dbReference type="Proteomes" id="UP001279734"/>
    </source>
</evidence>
<sequence length="91" mass="10109">MTIKTAQNHITQPINSTSASSERREKETTTEAYENPGIQRCSPGVNWLAVNRQKKLGASIDVESEFDGDHTADSTPSTCGNRKFRRGEKLK</sequence>